<feature type="transmembrane region" description="Helical" evidence="2">
    <location>
        <begin position="120"/>
        <end position="141"/>
    </location>
</feature>
<keyword evidence="4" id="KW-1185">Reference proteome</keyword>
<keyword evidence="2" id="KW-0812">Transmembrane</keyword>
<sequence>MQADAIIGEPAASPPPADRGPRASLQVLRVVAVLHSLAFLGQPVFAGGYLMGDVDSLALHDINAFVVTGLAVAQLICAVVYFWGGRGRAGPIWASLAVALAVEVQVGMGYERLLVVHLPLGVSLTVAQILITIWLFGAGAASARPRRSRRSLPSPSGGAR</sequence>
<keyword evidence="2" id="KW-0472">Membrane</keyword>
<evidence type="ECO:0000256" key="1">
    <source>
        <dbReference type="SAM" id="MobiDB-lite"/>
    </source>
</evidence>
<protein>
    <recommendedName>
        <fullName evidence="5">Integral membrane protein</fullName>
    </recommendedName>
</protein>
<reference evidence="4" key="1">
    <citation type="journal article" date="2019" name="Int. J. Syst. Evol. Microbiol.">
        <title>The Global Catalogue of Microorganisms (GCM) 10K type strain sequencing project: providing services to taxonomists for standard genome sequencing and annotation.</title>
        <authorList>
            <consortium name="The Broad Institute Genomics Platform"/>
            <consortium name="The Broad Institute Genome Sequencing Center for Infectious Disease"/>
            <person name="Wu L."/>
            <person name="Ma J."/>
        </authorList>
    </citation>
    <scope>NUCLEOTIDE SEQUENCE [LARGE SCALE GENOMIC DNA]</scope>
    <source>
        <strain evidence="4">JCM 15933</strain>
    </source>
</reference>
<dbReference type="EMBL" id="BAAAQD010000033">
    <property type="protein sequence ID" value="GAA1563186.1"/>
    <property type="molecule type" value="Genomic_DNA"/>
</dbReference>
<feature type="transmembrane region" description="Helical" evidence="2">
    <location>
        <begin position="62"/>
        <end position="83"/>
    </location>
</feature>
<dbReference type="Proteomes" id="UP001501470">
    <property type="component" value="Unassembled WGS sequence"/>
</dbReference>
<gene>
    <name evidence="3" type="ORF">GCM10009827_100930</name>
</gene>
<evidence type="ECO:0000313" key="4">
    <source>
        <dbReference type="Proteomes" id="UP001501470"/>
    </source>
</evidence>
<organism evidence="3 4">
    <name type="scientific">Dactylosporangium maewongense</name>
    <dbReference type="NCBI Taxonomy" id="634393"/>
    <lineage>
        <taxon>Bacteria</taxon>
        <taxon>Bacillati</taxon>
        <taxon>Actinomycetota</taxon>
        <taxon>Actinomycetes</taxon>
        <taxon>Micromonosporales</taxon>
        <taxon>Micromonosporaceae</taxon>
        <taxon>Dactylosporangium</taxon>
    </lineage>
</organism>
<evidence type="ECO:0000313" key="3">
    <source>
        <dbReference type="EMBL" id="GAA1563186.1"/>
    </source>
</evidence>
<keyword evidence="2" id="KW-1133">Transmembrane helix</keyword>
<feature type="transmembrane region" description="Helical" evidence="2">
    <location>
        <begin position="90"/>
        <end position="108"/>
    </location>
</feature>
<proteinExistence type="predicted"/>
<evidence type="ECO:0008006" key="5">
    <source>
        <dbReference type="Google" id="ProtNLM"/>
    </source>
</evidence>
<name>A0ABP4NND2_9ACTN</name>
<accession>A0ABP4NND2</accession>
<evidence type="ECO:0000256" key="2">
    <source>
        <dbReference type="SAM" id="Phobius"/>
    </source>
</evidence>
<feature type="transmembrane region" description="Helical" evidence="2">
    <location>
        <begin position="27"/>
        <end position="50"/>
    </location>
</feature>
<feature type="region of interest" description="Disordered" evidence="1">
    <location>
        <begin position="1"/>
        <end position="20"/>
    </location>
</feature>
<comment type="caution">
    <text evidence="3">The sequence shown here is derived from an EMBL/GenBank/DDBJ whole genome shotgun (WGS) entry which is preliminary data.</text>
</comment>